<feature type="compositionally biased region" description="Basic residues" evidence="1">
    <location>
        <begin position="219"/>
        <end position="229"/>
    </location>
</feature>
<feature type="compositionally biased region" description="Low complexity" evidence="1">
    <location>
        <begin position="155"/>
        <end position="169"/>
    </location>
</feature>
<proteinExistence type="predicted"/>
<feature type="compositionally biased region" description="Polar residues" evidence="1">
    <location>
        <begin position="65"/>
        <end position="79"/>
    </location>
</feature>
<evidence type="ECO:0000313" key="3">
    <source>
        <dbReference type="Proteomes" id="UP001305647"/>
    </source>
</evidence>
<feature type="region of interest" description="Disordered" evidence="1">
    <location>
        <begin position="65"/>
        <end position="93"/>
    </location>
</feature>
<protein>
    <submittedName>
        <fullName evidence="2">Uncharacterized protein</fullName>
    </submittedName>
</protein>
<sequence length="235" mass="25632">MHQLQNDVLVSSSASHPSSRPSPCSFGFAGEIFCCMRRPSPVRSPRLYKAPFPFVLDLPFFSPQASPARQSSIPSATQKTPREPRAVPGIQDSRDLYNLAPADASSLPLAPRTSPPTTAVGSRHHALLIAPLRRQPRGQGNPLDHGPSRGPPPRLGSLRRLPNRQLQQQPPTPPTPPPPPGPPRRRRRRLARRHRAGSRRLATRRTSAAARPAADGLHGRRPAPRRHPPPPRGGA</sequence>
<name>A0AAN6QAY1_9PEZI</name>
<evidence type="ECO:0000313" key="2">
    <source>
        <dbReference type="EMBL" id="KAK4104116.1"/>
    </source>
</evidence>
<reference evidence="2" key="1">
    <citation type="journal article" date="2023" name="Mol. Phylogenet. Evol.">
        <title>Genome-scale phylogeny and comparative genomics of the fungal order Sordariales.</title>
        <authorList>
            <person name="Hensen N."/>
            <person name="Bonometti L."/>
            <person name="Westerberg I."/>
            <person name="Brannstrom I.O."/>
            <person name="Guillou S."/>
            <person name="Cros-Aarteil S."/>
            <person name="Calhoun S."/>
            <person name="Haridas S."/>
            <person name="Kuo A."/>
            <person name="Mondo S."/>
            <person name="Pangilinan J."/>
            <person name="Riley R."/>
            <person name="LaButti K."/>
            <person name="Andreopoulos B."/>
            <person name="Lipzen A."/>
            <person name="Chen C."/>
            <person name="Yan M."/>
            <person name="Daum C."/>
            <person name="Ng V."/>
            <person name="Clum A."/>
            <person name="Steindorff A."/>
            <person name="Ohm R.A."/>
            <person name="Martin F."/>
            <person name="Silar P."/>
            <person name="Natvig D.O."/>
            <person name="Lalanne C."/>
            <person name="Gautier V."/>
            <person name="Ament-Velasquez S.L."/>
            <person name="Kruys A."/>
            <person name="Hutchinson M.I."/>
            <person name="Powell A.J."/>
            <person name="Barry K."/>
            <person name="Miller A.N."/>
            <person name="Grigoriev I.V."/>
            <person name="Debuchy R."/>
            <person name="Gladieux P."/>
            <person name="Hiltunen Thoren M."/>
            <person name="Johannesson H."/>
        </authorList>
    </citation>
    <scope>NUCLEOTIDE SEQUENCE</scope>
    <source>
        <strain evidence="2">CBS 757.83</strain>
    </source>
</reference>
<organism evidence="2 3">
    <name type="scientific">Parathielavia hyrcaniae</name>
    <dbReference type="NCBI Taxonomy" id="113614"/>
    <lineage>
        <taxon>Eukaryota</taxon>
        <taxon>Fungi</taxon>
        <taxon>Dikarya</taxon>
        <taxon>Ascomycota</taxon>
        <taxon>Pezizomycotina</taxon>
        <taxon>Sordariomycetes</taxon>
        <taxon>Sordariomycetidae</taxon>
        <taxon>Sordariales</taxon>
        <taxon>Chaetomiaceae</taxon>
        <taxon>Parathielavia</taxon>
    </lineage>
</organism>
<dbReference type="Proteomes" id="UP001305647">
    <property type="component" value="Unassembled WGS sequence"/>
</dbReference>
<feature type="compositionally biased region" description="Low complexity" evidence="1">
    <location>
        <begin position="11"/>
        <end position="22"/>
    </location>
</feature>
<evidence type="ECO:0000256" key="1">
    <source>
        <dbReference type="SAM" id="MobiDB-lite"/>
    </source>
</evidence>
<feature type="compositionally biased region" description="Basic residues" evidence="1">
    <location>
        <begin position="183"/>
        <end position="203"/>
    </location>
</feature>
<comment type="caution">
    <text evidence="2">The sequence shown here is derived from an EMBL/GenBank/DDBJ whole genome shotgun (WGS) entry which is preliminary data.</text>
</comment>
<reference evidence="2" key="2">
    <citation type="submission" date="2023-05" db="EMBL/GenBank/DDBJ databases">
        <authorList>
            <consortium name="Lawrence Berkeley National Laboratory"/>
            <person name="Steindorff A."/>
            <person name="Hensen N."/>
            <person name="Bonometti L."/>
            <person name="Westerberg I."/>
            <person name="Brannstrom I.O."/>
            <person name="Guillou S."/>
            <person name="Cros-Aarteil S."/>
            <person name="Calhoun S."/>
            <person name="Haridas S."/>
            <person name="Kuo A."/>
            <person name="Mondo S."/>
            <person name="Pangilinan J."/>
            <person name="Riley R."/>
            <person name="Labutti K."/>
            <person name="Andreopoulos B."/>
            <person name="Lipzen A."/>
            <person name="Chen C."/>
            <person name="Yanf M."/>
            <person name="Daum C."/>
            <person name="Ng V."/>
            <person name="Clum A."/>
            <person name="Ohm R."/>
            <person name="Martin F."/>
            <person name="Silar P."/>
            <person name="Natvig D."/>
            <person name="Lalanne C."/>
            <person name="Gautier V."/>
            <person name="Ament-Velasquez S.L."/>
            <person name="Kruys A."/>
            <person name="Hutchinson M.I."/>
            <person name="Powell A.J."/>
            <person name="Barry K."/>
            <person name="Miller A.N."/>
            <person name="Grigoriev I.V."/>
            <person name="Debuchy R."/>
            <person name="Gladieux P."/>
            <person name="Thoren M.H."/>
            <person name="Johannesson H."/>
        </authorList>
    </citation>
    <scope>NUCLEOTIDE SEQUENCE</scope>
    <source>
        <strain evidence="2">CBS 757.83</strain>
    </source>
</reference>
<feature type="region of interest" description="Disordered" evidence="1">
    <location>
        <begin position="104"/>
        <end position="123"/>
    </location>
</feature>
<dbReference type="AlphaFoldDB" id="A0AAN6QAY1"/>
<dbReference type="EMBL" id="MU863627">
    <property type="protein sequence ID" value="KAK4104116.1"/>
    <property type="molecule type" value="Genomic_DNA"/>
</dbReference>
<feature type="compositionally biased region" description="Polar residues" evidence="1">
    <location>
        <begin position="1"/>
        <end position="10"/>
    </location>
</feature>
<keyword evidence="3" id="KW-1185">Reference proteome</keyword>
<feature type="compositionally biased region" description="Pro residues" evidence="1">
    <location>
        <begin position="170"/>
        <end position="182"/>
    </location>
</feature>
<feature type="region of interest" description="Disordered" evidence="1">
    <location>
        <begin position="1"/>
        <end position="22"/>
    </location>
</feature>
<feature type="region of interest" description="Disordered" evidence="1">
    <location>
        <begin position="130"/>
        <end position="235"/>
    </location>
</feature>
<accession>A0AAN6QAY1</accession>
<feature type="compositionally biased region" description="Low complexity" evidence="1">
    <location>
        <begin position="204"/>
        <end position="214"/>
    </location>
</feature>
<gene>
    <name evidence="2" type="ORF">N658DRAFT_545495</name>
</gene>